<keyword evidence="2" id="KW-0732">Signal</keyword>
<dbReference type="GO" id="GO:0006955">
    <property type="term" value="P:immune response"/>
    <property type="evidence" value="ECO:0007669"/>
    <property type="project" value="InterPro"/>
</dbReference>
<evidence type="ECO:0000256" key="2">
    <source>
        <dbReference type="SAM" id="SignalP"/>
    </source>
</evidence>
<proteinExistence type="predicted"/>
<sequence>MAFPRIGLACLPMLFLFFSQGNPRCSNPLTNILIHIEPSCCTSVSNQTINKAVDACYVQRDTTFSHCRISAYIFTVNEEAWCVDPRAPWLKKRLRKLEKRGIYCRVL</sequence>
<feature type="chain" id="PRO_5035856169" evidence="2">
    <location>
        <begin position="22"/>
        <end position="107"/>
    </location>
</feature>
<organism evidence="4 5">
    <name type="scientific">Menidia menidia</name>
    <name type="common">Atlantic silverside</name>
    <dbReference type="NCBI Taxonomy" id="238744"/>
    <lineage>
        <taxon>Eukaryota</taxon>
        <taxon>Metazoa</taxon>
        <taxon>Chordata</taxon>
        <taxon>Craniata</taxon>
        <taxon>Vertebrata</taxon>
        <taxon>Euteleostomi</taxon>
        <taxon>Actinopterygii</taxon>
        <taxon>Neopterygii</taxon>
        <taxon>Teleostei</taxon>
        <taxon>Neoteleostei</taxon>
        <taxon>Acanthomorphata</taxon>
        <taxon>Ovalentaria</taxon>
        <taxon>Atherinomorphae</taxon>
        <taxon>Atheriniformes</taxon>
        <taxon>Atherinopsidae</taxon>
        <taxon>Menidiinae</taxon>
        <taxon>Menidia</taxon>
    </lineage>
</organism>
<keyword evidence="5" id="KW-1185">Reference proteome</keyword>
<accession>A0A8S4B3X4</accession>
<dbReference type="GO" id="GO:0005615">
    <property type="term" value="C:extracellular space"/>
    <property type="evidence" value="ECO:0007669"/>
    <property type="project" value="UniProtKB-KW"/>
</dbReference>
<dbReference type="EMBL" id="CAJRST010010001">
    <property type="protein sequence ID" value="CAG5909946.1"/>
    <property type="molecule type" value="Genomic_DNA"/>
</dbReference>
<feature type="signal peptide" evidence="2">
    <location>
        <begin position="1"/>
        <end position="21"/>
    </location>
</feature>
<dbReference type="SUPFAM" id="SSF54117">
    <property type="entry name" value="Interleukin 8-like chemokines"/>
    <property type="match status" value="1"/>
</dbReference>
<evidence type="ECO:0000313" key="4">
    <source>
        <dbReference type="EMBL" id="CAG5909946.1"/>
    </source>
</evidence>
<dbReference type="Gene3D" id="2.40.50.40">
    <property type="match status" value="1"/>
</dbReference>
<dbReference type="AlphaFoldDB" id="A0A8S4B3X4"/>
<comment type="caution">
    <text evidence="4">The sequence shown here is derived from an EMBL/GenBank/DDBJ whole genome shotgun (WGS) entry which is preliminary data.</text>
</comment>
<evidence type="ECO:0000259" key="3">
    <source>
        <dbReference type="SMART" id="SM00199"/>
    </source>
</evidence>
<dbReference type="GO" id="GO:0008009">
    <property type="term" value="F:chemokine activity"/>
    <property type="evidence" value="ECO:0007669"/>
    <property type="project" value="InterPro"/>
</dbReference>
<gene>
    <name evidence="4" type="ORF">MMEN_LOCUS9815</name>
</gene>
<keyword evidence="1" id="KW-0202">Cytokine</keyword>
<protein>
    <submittedName>
        <fullName evidence="4">(Atlantic silverside) hypothetical protein</fullName>
    </submittedName>
</protein>
<dbReference type="Pfam" id="PF00048">
    <property type="entry name" value="IL8"/>
    <property type="match status" value="1"/>
</dbReference>
<dbReference type="InterPro" id="IPR001811">
    <property type="entry name" value="Chemokine_IL8-like_dom"/>
</dbReference>
<dbReference type="SMART" id="SM00199">
    <property type="entry name" value="SCY"/>
    <property type="match status" value="1"/>
</dbReference>
<name>A0A8S4B3X4_9TELE</name>
<reference evidence="4" key="1">
    <citation type="submission" date="2021-05" db="EMBL/GenBank/DDBJ databases">
        <authorList>
            <person name="Tigano A."/>
        </authorList>
    </citation>
    <scope>NUCLEOTIDE SEQUENCE</scope>
</reference>
<evidence type="ECO:0000313" key="5">
    <source>
        <dbReference type="Proteomes" id="UP000677803"/>
    </source>
</evidence>
<dbReference type="OrthoDB" id="8934837at2759"/>
<evidence type="ECO:0000256" key="1">
    <source>
        <dbReference type="ARBA" id="ARBA00022514"/>
    </source>
</evidence>
<feature type="domain" description="Chemokine interleukin-8-like" evidence="3">
    <location>
        <begin position="37"/>
        <end position="97"/>
    </location>
</feature>
<dbReference type="Proteomes" id="UP000677803">
    <property type="component" value="Unassembled WGS sequence"/>
</dbReference>
<dbReference type="InterPro" id="IPR036048">
    <property type="entry name" value="Interleukin_8-like_sf"/>
</dbReference>